<evidence type="ECO:0000256" key="6">
    <source>
        <dbReference type="ARBA" id="ARBA00022430"/>
    </source>
</evidence>
<feature type="domain" description="Isopropylmalate dehydrogenase-like" evidence="15">
    <location>
        <begin position="2"/>
        <end position="350"/>
    </location>
</feature>
<keyword evidence="6 13" id="KW-0432">Leucine biosynthesis</keyword>
<evidence type="ECO:0000256" key="13">
    <source>
        <dbReference type="HAMAP-Rule" id="MF_01033"/>
    </source>
</evidence>
<feature type="binding site" evidence="13">
    <location>
        <begin position="279"/>
        <end position="291"/>
    </location>
    <ligand>
        <name>NAD(+)</name>
        <dbReference type="ChEBI" id="CHEBI:57540"/>
    </ligand>
</feature>
<evidence type="ECO:0000256" key="2">
    <source>
        <dbReference type="ARBA" id="ARBA00001936"/>
    </source>
</evidence>
<comment type="pathway">
    <text evidence="3 13 14">Amino-acid biosynthesis; L-leucine biosynthesis; L-leucine from 3-methyl-2-oxobutanoate: step 3/4.</text>
</comment>
<evidence type="ECO:0000256" key="3">
    <source>
        <dbReference type="ARBA" id="ARBA00004762"/>
    </source>
</evidence>
<protein>
    <recommendedName>
        <fullName evidence="13">3-isopropylmalate dehydrogenase</fullName>
        <ecNumber evidence="13">1.1.1.85</ecNumber>
    </recommendedName>
    <alternativeName>
        <fullName evidence="13">3-IPM-DH</fullName>
    </alternativeName>
    <alternativeName>
        <fullName evidence="13">Beta-IPM dehydrogenase</fullName>
        <shortName evidence="13">IMDH</shortName>
    </alternativeName>
</protein>
<keyword evidence="12 13" id="KW-0100">Branched-chain amino acid biosynthesis</keyword>
<keyword evidence="11 13" id="KW-0520">NAD</keyword>
<dbReference type="InterPro" id="IPR024084">
    <property type="entry name" value="IsoPropMal-DH-like_dom"/>
</dbReference>
<comment type="caution">
    <text evidence="13">Lacks conserved residue(s) required for the propagation of feature annotation.</text>
</comment>
<evidence type="ECO:0000256" key="7">
    <source>
        <dbReference type="ARBA" id="ARBA00022605"/>
    </source>
</evidence>
<evidence type="ECO:0000256" key="5">
    <source>
        <dbReference type="ARBA" id="ARBA00011738"/>
    </source>
</evidence>
<comment type="subcellular location">
    <subcellularLocation>
        <location evidence="13">Cytoplasm</location>
    </subcellularLocation>
</comment>
<comment type="cofactor">
    <cofactor evidence="2">
        <name>Mn(2+)</name>
        <dbReference type="ChEBI" id="CHEBI:29035"/>
    </cofactor>
</comment>
<dbReference type="PANTHER" id="PTHR42979:SF1">
    <property type="entry name" value="3-ISOPROPYLMALATE DEHYDROGENASE"/>
    <property type="match status" value="1"/>
</dbReference>
<dbReference type="Gene3D" id="3.40.718.10">
    <property type="entry name" value="Isopropylmalate Dehydrogenase"/>
    <property type="match status" value="1"/>
</dbReference>
<comment type="subunit">
    <text evidence="5 13 14">Homodimer.</text>
</comment>
<keyword evidence="10 13" id="KW-0560">Oxidoreductase</keyword>
<dbReference type="Proteomes" id="UP001201985">
    <property type="component" value="Unassembled WGS sequence"/>
</dbReference>
<evidence type="ECO:0000256" key="14">
    <source>
        <dbReference type="RuleBase" id="RU004445"/>
    </source>
</evidence>
<feature type="binding site" evidence="13">
    <location>
        <position position="249"/>
    </location>
    <ligand>
        <name>Mg(2+)</name>
        <dbReference type="ChEBI" id="CHEBI:18420"/>
    </ligand>
</feature>
<evidence type="ECO:0000256" key="11">
    <source>
        <dbReference type="ARBA" id="ARBA00023027"/>
    </source>
</evidence>
<evidence type="ECO:0000256" key="9">
    <source>
        <dbReference type="ARBA" id="ARBA00022842"/>
    </source>
</evidence>
<dbReference type="GO" id="GO:0003862">
    <property type="term" value="F:3-isopropylmalate dehydrogenase activity"/>
    <property type="evidence" value="ECO:0007669"/>
    <property type="project" value="UniProtKB-EC"/>
</dbReference>
<dbReference type="InterPro" id="IPR004429">
    <property type="entry name" value="Isopropylmalate_DH"/>
</dbReference>
<dbReference type="PANTHER" id="PTHR42979">
    <property type="entry name" value="3-ISOPROPYLMALATE DEHYDROGENASE"/>
    <property type="match status" value="1"/>
</dbReference>
<feature type="binding site" evidence="13">
    <location>
        <position position="93"/>
    </location>
    <ligand>
        <name>substrate</name>
    </ligand>
</feature>
<comment type="cofactor">
    <cofactor evidence="13 14">
        <name>Mg(2+)</name>
        <dbReference type="ChEBI" id="CHEBI:18420"/>
    </cofactor>
    <cofactor evidence="13 14">
        <name>Mn(2+)</name>
        <dbReference type="ChEBI" id="CHEBI:29035"/>
    </cofactor>
    <text evidence="13 14">Binds 1 Mg(2+) or Mn(2+) ion per subunit.</text>
</comment>
<dbReference type="EC" id="1.1.1.85" evidence="13"/>
<evidence type="ECO:0000256" key="10">
    <source>
        <dbReference type="ARBA" id="ARBA00023002"/>
    </source>
</evidence>
<dbReference type="HAMAP" id="MF_01033">
    <property type="entry name" value="LeuB_type1"/>
    <property type="match status" value="1"/>
</dbReference>
<feature type="site" description="Important for catalysis" evidence="13">
    <location>
        <position position="189"/>
    </location>
</feature>
<feature type="binding site" evidence="13">
    <location>
        <position position="103"/>
    </location>
    <ligand>
        <name>substrate</name>
    </ligand>
</feature>
<sequence>MKIAVLAGDGIGREIIPQALKALRAVEPHPGAFEFREAPVGAAGLDAAGDALPAATLDLARWADAVLFGAVGDPRYDTLPPGLMPGSAIRRLRKGLNFYANLRPVKLYPELRNASTLKPEVIDGLDLLIVRELAGDVYYGTPRGAVENDRGEREALNTMRYSASEIERIGHVAFQAARERGGKVCSVDKANVLEVMKLWREVMIEVARQYPDVQLTHLYVDAAAMNLMRDPCQFDVIVTSNLFGDILSDQASMLTGSIGLLPSASFGQERGALYEPIHGSAPDIAGQDRANPIAAILSAAMMLRHSFGMMTEAARLEAAVGQVLAKGIVTADLRSTGGQVVGTEAFGNAVAAAIRADQAEVL</sequence>
<evidence type="ECO:0000313" key="16">
    <source>
        <dbReference type="EMBL" id="MCI0753480.1"/>
    </source>
</evidence>
<dbReference type="EMBL" id="JALBUU010000004">
    <property type="protein sequence ID" value="MCI0753480.1"/>
    <property type="molecule type" value="Genomic_DNA"/>
</dbReference>
<evidence type="ECO:0000313" key="17">
    <source>
        <dbReference type="Proteomes" id="UP001201985"/>
    </source>
</evidence>
<feature type="binding site" evidence="13">
    <location>
        <position position="221"/>
    </location>
    <ligand>
        <name>Mg(2+)</name>
        <dbReference type="ChEBI" id="CHEBI:18420"/>
    </ligand>
</feature>
<comment type="caution">
    <text evidence="16">The sequence shown here is derived from an EMBL/GenBank/DDBJ whole genome shotgun (WGS) entry which is preliminary data.</text>
</comment>
<dbReference type="NCBIfam" id="TIGR00169">
    <property type="entry name" value="leuB"/>
    <property type="match status" value="1"/>
</dbReference>
<reference evidence="16 17" key="1">
    <citation type="submission" date="2022-03" db="EMBL/GenBank/DDBJ databases">
        <title>Complete genome analysis of Roseomonas KG 17.1 : a prolific producer of plant growth promoters.</title>
        <authorList>
            <person name="Saadouli I."/>
            <person name="Najjari A."/>
            <person name="Mosbah A."/>
            <person name="Ouzari H.I."/>
        </authorList>
    </citation>
    <scope>NUCLEOTIDE SEQUENCE [LARGE SCALE GENOMIC DNA]</scope>
    <source>
        <strain evidence="16 17">KG17-1</strain>
    </source>
</reference>
<dbReference type="InterPro" id="IPR019818">
    <property type="entry name" value="IsoCit/isopropylmalate_DH_CS"/>
</dbReference>
<gene>
    <name evidence="13 16" type="primary">leuB</name>
    <name evidence="16" type="ORF">MON41_06870</name>
</gene>
<feature type="site" description="Important for catalysis" evidence="13">
    <location>
        <position position="138"/>
    </location>
</feature>
<evidence type="ECO:0000256" key="12">
    <source>
        <dbReference type="ARBA" id="ARBA00023304"/>
    </source>
</evidence>
<dbReference type="Pfam" id="PF00180">
    <property type="entry name" value="Iso_dh"/>
    <property type="match status" value="1"/>
</dbReference>
<keyword evidence="7 13" id="KW-0028">Amino-acid biosynthesis</keyword>
<feature type="binding site" evidence="13">
    <location>
        <position position="245"/>
    </location>
    <ligand>
        <name>Mg(2+)</name>
        <dbReference type="ChEBI" id="CHEBI:18420"/>
    </ligand>
</feature>
<organism evidence="16 17">
    <name type="scientific">Teichococcus vastitatis</name>
    <dbReference type="NCBI Taxonomy" id="2307076"/>
    <lineage>
        <taxon>Bacteria</taxon>
        <taxon>Pseudomonadati</taxon>
        <taxon>Pseudomonadota</taxon>
        <taxon>Alphaproteobacteria</taxon>
        <taxon>Acetobacterales</taxon>
        <taxon>Roseomonadaceae</taxon>
        <taxon>Roseomonas</taxon>
    </lineage>
</organism>
<feature type="binding site" evidence="13">
    <location>
        <position position="131"/>
    </location>
    <ligand>
        <name>substrate</name>
    </ligand>
</feature>
<evidence type="ECO:0000256" key="1">
    <source>
        <dbReference type="ARBA" id="ARBA00000624"/>
    </source>
</evidence>
<evidence type="ECO:0000259" key="15">
    <source>
        <dbReference type="SMART" id="SM01329"/>
    </source>
</evidence>
<keyword evidence="13" id="KW-0464">Manganese</keyword>
<keyword evidence="17" id="KW-1185">Reference proteome</keyword>
<dbReference type="SMART" id="SM01329">
    <property type="entry name" value="Iso_dh"/>
    <property type="match status" value="1"/>
</dbReference>
<keyword evidence="9 13" id="KW-0460">Magnesium</keyword>
<keyword evidence="8 13" id="KW-0479">Metal-binding</keyword>
<comment type="catalytic activity">
    <reaction evidence="1 13 14">
        <text>(2R,3S)-3-isopropylmalate + NAD(+) = 4-methyl-2-oxopentanoate + CO2 + NADH</text>
        <dbReference type="Rhea" id="RHEA:32271"/>
        <dbReference type="ChEBI" id="CHEBI:16526"/>
        <dbReference type="ChEBI" id="CHEBI:17865"/>
        <dbReference type="ChEBI" id="CHEBI:35121"/>
        <dbReference type="ChEBI" id="CHEBI:57540"/>
        <dbReference type="ChEBI" id="CHEBI:57945"/>
        <dbReference type="EC" id="1.1.1.85"/>
    </reaction>
</comment>
<feature type="binding site" evidence="13">
    <location>
        <position position="221"/>
    </location>
    <ligand>
        <name>substrate</name>
    </ligand>
</feature>
<evidence type="ECO:0000256" key="8">
    <source>
        <dbReference type="ARBA" id="ARBA00022723"/>
    </source>
</evidence>
<comment type="function">
    <text evidence="13 14">Catalyzes the oxidation of 3-carboxy-2-hydroxy-4-methylpentanoate (3-isopropylmalate) to 3-carboxy-4-methyl-2-oxopentanoate. The product decarboxylates to 4-methyl-2 oxopentanoate.</text>
</comment>
<dbReference type="RefSeq" id="WP_241792707.1">
    <property type="nucleotide sequence ID" value="NZ_JALBUU010000004.1"/>
</dbReference>
<evidence type="ECO:0000256" key="4">
    <source>
        <dbReference type="ARBA" id="ARBA00008319"/>
    </source>
</evidence>
<dbReference type="SUPFAM" id="SSF53659">
    <property type="entry name" value="Isocitrate/Isopropylmalate dehydrogenase-like"/>
    <property type="match status" value="1"/>
</dbReference>
<comment type="similarity">
    <text evidence="4 13">Belongs to the isocitrate and isopropylmalate dehydrogenases family. LeuB type 1 subfamily.</text>
</comment>
<accession>A0ABS9W3N3</accession>
<name>A0ABS9W3N3_9PROT</name>
<dbReference type="PROSITE" id="PS00470">
    <property type="entry name" value="IDH_IMDH"/>
    <property type="match status" value="1"/>
</dbReference>
<proteinExistence type="inferred from homology"/>
<keyword evidence="13" id="KW-0963">Cytoplasm</keyword>